<comment type="caution">
    <text evidence="1">The sequence shown here is derived from an EMBL/GenBank/DDBJ whole genome shotgun (WGS) entry which is preliminary data.</text>
</comment>
<keyword evidence="2" id="KW-1185">Reference proteome</keyword>
<dbReference type="Proteomes" id="UP000316759">
    <property type="component" value="Unassembled WGS sequence"/>
</dbReference>
<sequence>MLSVSFQSEEVPSSRSCSHPILALEKCYTPYSTVYETYRIKREAHRKPHQRGGLHEVKQQYTLPRVVTFGKREQETDGVHKAGFENGDTGKSRTTAIGERVIPVRFARAVTPRLQEAYQQYTHRICRNTPLISRPGYSHDYTFEETSVTYRNSGVSPQPKRCSRQFFPDGVMLRERVR</sequence>
<name>A0A504YTW0_FASGI</name>
<evidence type="ECO:0000313" key="2">
    <source>
        <dbReference type="Proteomes" id="UP000316759"/>
    </source>
</evidence>
<organism evidence="1 2">
    <name type="scientific">Fasciola gigantica</name>
    <name type="common">Giant liver fluke</name>
    <dbReference type="NCBI Taxonomy" id="46835"/>
    <lineage>
        <taxon>Eukaryota</taxon>
        <taxon>Metazoa</taxon>
        <taxon>Spiralia</taxon>
        <taxon>Lophotrochozoa</taxon>
        <taxon>Platyhelminthes</taxon>
        <taxon>Trematoda</taxon>
        <taxon>Digenea</taxon>
        <taxon>Plagiorchiida</taxon>
        <taxon>Echinostomata</taxon>
        <taxon>Echinostomatoidea</taxon>
        <taxon>Fasciolidae</taxon>
        <taxon>Fasciola</taxon>
    </lineage>
</organism>
<accession>A0A504YTW0</accession>
<gene>
    <name evidence="1" type="ORF">FGIG_06433</name>
</gene>
<protein>
    <submittedName>
        <fullName evidence="1">Uncharacterized protein</fullName>
    </submittedName>
</protein>
<dbReference type="EMBL" id="SUNJ01008500">
    <property type="protein sequence ID" value="TPP61190.1"/>
    <property type="molecule type" value="Genomic_DNA"/>
</dbReference>
<dbReference type="AlphaFoldDB" id="A0A504YTW0"/>
<dbReference type="OrthoDB" id="10486778at2759"/>
<proteinExistence type="predicted"/>
<evidence type="ECO:0000313" key="1">
    <source>
        <dbReference type="EMBL" id="TPP61190.1"/>
    </source>
</evidence>
<reference evidence="1 2" key="1">
    <citation type="submission" date="2019-04" db="EMBL/GenBank/DDBJ databases">
        <title>Annotation for the trematode Fasciola gigantica.</title>
        <authorList>
            <person name="Choi Y.-J."/>
        </authorList>
    </citation>
    <scope>NUCLEOTIDE SEQUENCE [LARGE SCALE GENOMIC DNA]</scope>
    <source>
        <strain evidence="1">Uganda_cow_1</strain>
    </source>
</reference>